<dbReference type="CDD" id="cd06257">
    <property type="entry name" value="DnaJ"/>
    <property type="match status" value="1"/>
</dbReference>
<dbReference type="PROSITE" id="PS51074">
    <property type="entry name" value="DPH_MB"/>
    <property type="match status" value="1"/>
</dbReference>
<dbReference type="InterPro" id="IPR036869">
    <property type="entry name" value="J_dom_sf"/>
</dbReference>
<dbReference type="Pfam" id="PF05207">
    <property type="entry name" value="Zn_ribbon_CSL"/>
    <property type="match status" value="1"/>
</dbReference>
<dbReference type="InterPro" id="IPR044248">
    <property type="entry name" value="DPH3/4-like"/>
</dbReference>
<evidence type="ECO:0000256" key="6">
    <source>
        <dbReference type="ARBA" id="ARBA00023242"/>
    </source>
</evidence>
<evidence type="ECO:0000256" key="3">
    <source>
        <dbReference type="ARBA" id="ARBA00006169"/>
    </source>
</evidence>
<dbReference type="SUPFAM" id="SSF144217">
    <property type="entry name" value="CSL zinc finger"/>
    <property type="match status" value="1"/>
</dbReference>
<dbReference type="AlphaFoldDB" id="A0A833RGN6"/>
<dbReference type="OrthoDB" id="66964at2759"/>
<evidence type="ECO:0000256" key="1">
    <source>
        <dbReference type="ARBA" id="ARBA00004123"/>
    </source>
</evidence>
<sequence>MLSSITSQKTYYEILSVGEDAEIDEIRTGYKTALLNTHPDKLPKQPDLSRSHSNEREFLVVQKAWEILSNSQSKSQYDKELAASRRKLDIISNEIELEDMNIETNSDGVYELVYPCRCGDYFGISSVTLKEMGILLGENGEVQINYCNFVPVSVVLQCGSCSLKVRLLIEANL</sequence>
<dbReference type="Pfam" id="PF00226">
    <property type="entry name" value="DnaJ"/>
    <property type="match status" value="1"/>
</dbReference>
<evidence type="ECO:0000313" key="10">
    <source>
        <dbReference type="Proteomes" id="UP000623129"/>
    </source>
</evidence>
<feature type="domain" description="DPH-type MB" evidence="8">
    <location>
        <begin position="91"/>
        <end position="170"/>
    </location>
</feature>
<gene>
    <name evidence="9" type="ORF">FCM35_KLT16939</name>
</gene>
<evidence type="ECO:0000256" key="5">
    <source>
        <dbReference type="ARBA" id="ARBA00023004"/>
    </source>
</evidence>
<dbReference type="PANTHER" id="PTHR21454:SF47">
    <property type="entry name" value="DNAJ HEAT SHOCK N-TERMINAL DOMAIN-CONTAINING PROTEIN"/>
    <property type="match status" value="1"/>
</dbReference>
<dbReference type="PANTHER" id="PTHR21454">
    <property type="entry name" value="DPH3 HOMOLOG-RELATED"/>
    <property type="match status" value="1"/>
</dbReference>
<proteinExistence type="inferred from homology"/>
<keyword evidence="6" id="KW-0539">Nucleus</keyword>
<dbReference type="InterPro" id="IPR036671">
    <property type="entry name" value="DPH_MB_sf"/>
</dbReference>
<evidence type="ECO:0000259" key="8">
    <source>
        <dbReference type="PROSITE" id="PS51074"/>
    </source>
</evidence>
<evidence type="ECO:0000259" key="7">
    <source>
        <dbReference type="PROSITE" id="PS50076"/>
    </source>
</evidence>
<dbReference type="InterPro" id="IPR001623">
    <property type="entry name" value="DnaJ_domain"/>
</dbReference>
<evidence type="ECO:0008006" key="11">
    <source>
        <dbReference type="Google" id="ProtNLM"/>
    </source>
</evidence>
<dbReference type="Gene3D" id="3.10.660.10">
    <property type="entry name" value="DPH Zinc finger"/>
    <property type="match status" value="1"/>
</dbReference>
<evidence type="ECO:0000313" key="9">
    <source>
        <dbReference type="EMBL" id="KAF3339468.1"/>
    </source>
</evidence>
<feature type="domain" description="J" evidence="7">
    <location>
        <begin position="10"/>
        <end position="81"/>
    </location>
</feature>
<dbReference type="InterPro" id="IPR007872">
    <property type="entry name" value="DPH_MB_dom"/>
</dbReference>
<comment type="similarity">
    <text evidence="3">Belongs to the DPH4 family.</text>
</comment>
<dbReference type="GO" id="GO:0017183">
    <property type="term" value="P:protein histidyl modification to diphthamide"/>
    <property type="evidence" value="ECO:0007669"/>
    <property type="project" value="InterPro"/>
</dbReference>
<keyword evidence="5" id="KW-0408">Iron</keyword>
<organism evidence="9 10">
    <name type="scientific">Carex littledalei</name>
    <dbReference type="NCBI Taxonomy" id="544730"/>
    <lineage>
        <taxon>Eukaryota</taxon>
        <taxon>Viridiplantae</taxon>
        <taxon>Streptophyta</taxon>
        <taxon>Embryophyta</taxon>
        <taxon>Tracheophyta</taxon>
        <taxon>Spermatophyta</taxon>
        <taxon>Magnoliopsida</taxon>
        <taxon>Liliopsida</taxon>
        <taxon>Poales</taxon>
        <taxon>Cyperaceae</taxon>
        <taxon>Cyperoideae</taxon>
        <taxon>Cariceae</taxon>
        <taxon>Carex</taxon>
        <taxon>Carex subgen. Euthyceras</taxon>
    </lineage>
</organism>
<protein>
    <recommendedName>
        <fullName evidence="11">DPH4-like protein</fullName>
    </recommendedName>
</protein>
<dbReference type="Gene3D" id="1.10.287.110">
    <property type="entry name" value="DnaJ domain"/>
    <property type="match status" value="1"/>
</dbReference>
<comment type="caution">
    <text evidence="9">The sequence shown here is derived from an EMBL/GenBank/DDBJ whole genome shotgun (WGS) entry which is preliminary data.</text>
</comment>
<keyword evidence="10" id="KW-1185">Reference proteome</keyword>
<keyword evidence="4" id="KW-0479">Metal-binding</keyword>
<dbReference type="GO" id="GO:0005634">
    <property type="term" value="C:nucleus"/>
    <property type="evidence" value="ECO:0007669"/>
    <property type="project" value="UniProtKB-SubCell"/>
</dbReference>
<accession>A0A833RGN6</accession>
<dbReference type="SMART" id="SM00271">
    <property type="entry name" value="DnaJ"/>
    <property type="match status" value="1"/>
</dbReference>
<dbReference type="EMBL" id="SWLB01000004">
    <property type="protein sequence ID" value="KAF3339468.1"/>
    <property type="molecule type" value="Genomic_DNA"/>
</dbReference>
<comment type="subcellular location">
    <subcellularLocation>
        <location evidence="2">Cytoplasm</location>
    </subcellularLocation>
    <subcellularLocation>
        <location evidence="1">Nucleus</location>
    </subcellularLocation>
</comment>
<evidence type="ECO:0000256" key="4">
    <source>
        <dbReference type="ARBA" id="ARBA00022723"/>
    </source>
</evidence>
<reference evidence="9" key="1">
    <citation type="submission" date="2020-01" db="EMBL/GenBank/DDBJ databases">
        <title>Genome sequence of Kobresia littledalei, the first chromosome-level genome in the family Cyperaceae.</title>
        <authorList>
            <person name="Qu G."/>
        </authorList>
    </citation>
    <scope>NUCLEOTIDE SEQUENCE</scope>
    <source>
        <strain evidence="9">C.B.Clarke</strain>
        <tissue evidence="9">Leaf</tissue>
    </source>
</reference>
<dbReference type="PRINTS" id="PR00625">
    <property type="entry name" value="JDOMAIN"/>
</dbReference>
<dbReference type="Proteomes" id="UP000623129">
    <property type="component" value="Unassembled WGS sequence"/>
</dbReference>
<dbReference type="SUPFAM" id="SSF46565">
    <property type="entry name" value="Chaperone J-domain"/>
    <property type="match status" value="1"/>
</dbReference>
<evidence type="ECO:0000256" key="2">
    <source>
        <dbReference type="ARBA" id="ARBA00004496"/>
    </source>
</evidence>
<dbReference type="PROSITE" id="PS50076">
    <property type="entry name" value="DNAJ_2"/>
    <property type="match status" value="1"/>
</dbReference>
<dbReference type="GO" id="GO:0005829">
    <property type="term" value="C:cytosol"/>
    <property type="evidence" value="ECO:0007669"/>
    <property type="project" value="TreeGrafter"/>
</dbReference>
<dbReference type="GO" id="GO:0005783">
    <property type="term" value="C:endoplasmic reticulum"/>
    <property type="evidence" value="ECO:0007669"/>
    <property type="project" value="UniProtKB-ARBA"/>
</dbReference>
<name>A0A833RGN6_9POAL</name>
<dbReference type="GO" id="GO:0046872">
    <property type="term" value="F:metal ion binding"/>
    <property type="evidence" value="ECO:0007669"/>
    <property type="project" value="UniProtKB-KW"/>
</dbReference>